<reference evidence="1 2" key="1">
    <citation type="submission" date="2011-08" db="EMBL/GenBank/DDBJ databases">
        <authorList>
            <person name="Weinstock G."/>
            <person name="Sodergren E."/>
            <person name="Clifton S."/>
            <person name="Fulton L."/>
            <person name="Fulton B."/>
            <person name="Courtney L."/>
            <person name="Fronick C."/>
            <person name="Harrison M."/>
            <person name="Strong C."/>
            <person name="Farmer C."/>
            <person name="Delahaunty K."/>
            <person name="Markovic C."/>
            <person name="Hall O."/>
            <person name="Minx P."/>
            <person name="Tomlinson C."/>
            <person name="Mitreva M."/>
            <person name="Hou S."/>
            <person name="Chen J."/>
            <person name="Wollam A."/>
            <person name="Pepin K.H."/>
            <person name="Johnson M."/>
            <person name="Bhonagiri V."/>
            <person name="Zhang X."/>
            <person name="Suruliraj S."/>
            <person name="Warren W."/>
            <person name="Chinwalla A."/>
            <person name="Mardis E.R."/>
            <person name="Wilson R.K."/>
        </authorList>
    </citation>
    <scope>NUCLEOTIDE SEQUENCE [LARGE SCALE GENOMIC DNA]</scope>
    <source>
        <strain evidence="1 2">DP7</strain>
    </source>
</reference>
<accession>G9XHK0</accession>
<dbReference type="AlphaFoldDB" id="G9XHK0"/>
<comment type="caution">
    <text evidence="1">The sequence shown here is derived from an EMBL/GenBank/DDBJ whole genome shotgun (WGS) entry which is preliminary data.</text>
</comment>
<proteinExistence type="predicted"/>
<evidence type="ECO:0000313" key="1">
    <source>
        <dbReference type="EMBL" id="EHL08783.1"/>
    </source>
</evidence>
<dbReference type="RefSeq" id="WP_005808564.1">
    <property type="nucleotide sequence ID" value="NZ_JH414442.1"/>
</dbReference>
<dbReference type="Proteomes" id="UP000004416">
    <property type="component" value="Unassembled WGS sequence"/>
</dbReference>
<protein>
    <submittedName>
        <fullName evidence="1">Uncharacterized protein</fullName>
    </submittedName>
</protein>
<evidence type="ECO:0000313" key="2">
    <source>
        <dbReference type="Proteomes" id="UP000004416"/>
    </source>
</evidence>
<name>G9XHK0_DESHA</name>
<sequence length="60" mass="6715">MDDREIMDSFIGKEISEVRFKPRFELELIFSDGSTLIVENDGLCGSTIKVSASVKVTKTM</sequence>
<gene>
    <name evidence="1" type="ORF">HMPREF0322_00425</name>
</gene>
<organism evidence="1 2">
    <name type="scientific">Desulfitobacterium hafniense DP7</name>
    <dbReference type="NCBI Taxonomy" id="537010"/>
    <lineage>
        <taxon>Bacteria</taxon>
        <taxon>Bacillati</taxon>
        <taxon>Bacillota</taxon>
        <taxon>Clostridia</taxon>
        <taxon>Eubacteriales</taxon>
        <taxon>Desulfitobacteriaceae</taxon>
        <taxon>Desulfitobacterium</taxon>
    </lineage>
</organism>
<dbReference type="HOGENOM" id="CLU_2933823_0_0_9"/>
<dbReference type="EMBL" id="AFZX01000011">
    <property type="protein sequence ID" value="EHL08783.1"/>
    <property type="molecule type" value="Genomic_DNA"/>
</dbReference>